<organism evidence="2 3">
    <name type="scientific">Limnoglobus roseus</name>
    <dbReference type="NCBI Taxonomy" id="2598579"/>
    <lineage>
        <taxon>Bacteria</taxon>
        <taxon>Pseudomonadati</taxon>
        <taxon>Planctomycetota</taxon>
        <taxon>Planctomycetia</taxon>
        <taxon>Gemmatales</taxon>
        <taxon>Gemmataceae</taxon>
        <taxon>Limnoglobus</taxon>
    </lineage>
</organism>
<keyword evidence="3" id="KW-1185">Reference proteome</keyword>
<sequence>MVIALGVSVAVAVTSYALPHTAAAALSGVGGACAAVAVQAGAWVKRNARRVSIALA</sequence>
<protein>
    <submittedName>
        <fullName evidence="2">Uncharacterized protein</fullName>
    </submittedName>
</protein>
<feature type="transmembrane region" description="Helical" evidence="1">
    <location>
        <begin position="27"/>
        <end position="44"/>
    </location>
</feature>
<evidence type="ECO:0000313" key="3">
    <source>
        <dbReference type="Proteomes" id="UP000324974"/>
    </source>
</evidence>
<dbReference type="Proteomes" id="UP000324974">
    <property type="component" value="Chromosome"/>
</dbReference>
<accession>A0A5C1AGC2</accession>
<dbReference type="EMBL" id="CP042425">
    <property type="protein sequence ID" value="QEL16792.1"/>
    <property type="molecule type" value="Genomic_DNA"/>
</dbReference>
<evidence type="ECO:0000256" key="1">
    <source>
        <dbReference type="SAM" id="Phobius"/>
    </source>
</evidence>
<keyword evidence="1" id="KW-1133">Transmembrane helix</keyword>
<dbReference type="AlphaFoldDB" id="A0A5C1AGC2"/>
<keyword evidence="1" id="KW-0472">Membrane</keyword>
<name>A0A5C1AGC2_9BACT</name>
<keyword evidence="1" id="KW-0812">Transmembrane</keyword>
<proteinExistence type="predicted"/>
<dbReference type="KEGG" id="lrs:PX52LOC_03765"/>
<dbReference type="RefSeq" id="WP_168219083.1">
    <property type="nucleotide sequence ID" value="NZ_CP042425.1"/>
</dbReference>
<evidence type="ECO:0000313" key="2">
    <source>
        <dbReference type="EMBL" id="QEL16792.1"/>
    </source>
</evidence>
<gene>
    <name evidence="2" type="ORF">PX52LOC_03765</name>
</gene>
<reference evidence="3" key="1">
    <citation type="submission" date="2019-08" db="EMBL/GenBank/DDBJ databases">
        <title>Limnoglobus roseus gen. nov., sp. nov., a novel freshwater planctomycete with a giant genome from the family Gemmataceae.</title>
        <authorList>
            <person name="Kulichevskaya I.S."/>
            <person name="Naumoff D.G."/>
            <person name="Miroshnikov K."/>
            <person name="Ivanova A."/>
            <person name="Philippov D.A."/>
            <person name="Hakobyan A."/>
            <person name="Rijpstra I.C."/>
            <person name="Sinninghe Damste J.S."/>
            <person name="Liesack W."/>
            <person name="Dedysh S.N."/>
        </authorList>
    </citation>
    <scope>NUCLEOTIDE SEQUENCE [LARGE SCALE GENOMIC DNA]</scope>
    <source>
        <strain evidence="3">PX52</strain>
    </source>
</reference>